<evidence type="ECO:0000313" key="2">
    <source>
        <dbReference type="Proteomes" id="UP000813637"/>
    </source>
</evidence>
<protein>
    <recommendedName>
        <fullName evidence="3">Adenosine deaminase</fullName>
    </recommendedName>
</protein>
<dbReference type="RefSeq" id="WP_039236250.1">
    <property type="nucleotide sequence ID" value="NZ_JAAMYB010000012.1"/>
</dbReference>
<comment type="caution">
    <text evidence="1">The sequence shown here is derived from an EMBL/GenBank/DDBJ whole genome shotgun (WGS) entry which is preliminary data.</text>
</comment>
<dbReference type="GO" id="GO:0043103">
    <property type="term" value="P:hypoxanthine salvage"/>
    <property type="evidence" value="ECO:0007669"/>
    <property type="project" value="TreeGrafter"/>
</dbReference>
<dbReference type="EMBL" id="JAAMYB010000012">
    <property type="protein sequence ID" value="MCD3195552.1"/>
    <property type="molecule type" value="Genomic_DNA"/>
</dbReference>
<dbReference type="Gene3D" id="3.20.20.140">
    <property type="entry name" value="Metal-dependent hydrolases"/>
    <property type="match status" value="2"/>
</dbReference>
<dbReference type="Proteomes" id="UP000813637">
    <property type="component" value="Unassembled WGS sequence"/>
</dbReference>
<dbReference type="InterPro" id="IPR032466">
    <property type="entry name" value="Metal_Hydrolase"/>
</dbReference>
<dbReference type="AlphaFoldDB" id="A0A9Q3Z051"/>
<organism evidence="1 2">
    <name type="scientific">Clostridium botulinum C</name>
    <dbReference type="NCBI Taxonomy" id="36828"/>
    <lineage>
        <taxon>Bacteria</taxon>
        <taxon>Bacillati</taxon>
        <taxon>Bacillota</taxon>
        <taxon>Clostridia</taxon>
        <taxon>Eubacteriales</taxon>
        <taxon>Clostridiaceae</taxon>
        <taxon>Clostridium</taxon>
    </lineage>
</organism>
<evidence type="ECO:0000313" key="1">
    <source>
        <dbReference type="EMBL" id="MCD3195552.1"/>
    </source>
</evidence>
<reference evidence="1" key="2">
    <citation type="journal article" date="2021" name="Microorganisms">
        <title>Extensive Genome Exploration of Clostridium botulinum Group III Field Strains.</title>
        <authorList>
            <person name="Fillo S."/>
            <person name="Giordani F."/>
            <person name="Tonon E."/>
            <person name="Drigo I."/>
            <person name="Anselmo A."/>
            <person name="Fortunato A."/>
            <person name="Lista F."/>
            <person name="Bano L."/>
        </authorList>
    </citation>
    <scope>NUCLEOTIDE SEQUENCE</scope>
    <source>
        <strain evidence="1">IZSVe-TV_9877_3_12</strain>
    </source>
</reference>
<dbReference type="PANTHER" id="PTHR11409:SF43">
    <property type="entry name" value="ADENOSINE DEAMINASE"/>
    <property type="match status" value="1"/>
</dbReference>
<name>A0A9Q3Z051_CLOBO</name>
<dbReference type="GO" id="GO:0005829">
    <property type="term" value="C:cytosol"/>
    <property type="evidence" value="ECO:0007669"/>
    <property type="project" value="TreeGrafter"/>
</dbReference>
<dbReference type="InterPro" id="IPR006330">
    <property type="entry name" value="Ado/ade_deaminase"/>
</dbReference>
<dbReference type="GO" id="GO:0046103">
    <property type="term" value="P:inosine biosynthetic process"/>
    <property type="evidence" value="ECO:0007669"/>
    <property type="project" value="TreeGrafter"/>
</dbReference>
<sequence>MFNKKLSLTANMCILPFVIFYKSRCVDEICKIEEINKYKKELSKYYAEIYKSLKNTCIIINFDEVNLLFDKFYPKEELNNYKNNISKFYMKVLSKLAKSFISHRDGKIVFKYWKSDGEEDYIGPYSGINKIAFWNYLNRIFTTDLLVVRYLLDNGMEDERNLEGFTSTIMLADSQLELALKKGVAETHIHKNAAINFYISWQDLMNLKGKSKSNYTKKILSSNIFYDEINLVPYILSISIVRFIMASFLQYRINESWEDFINSEYRHEEDLKISYYGYINEEYKNIKKLCCAIADGKKIEENEYDFFKLWTCIEEKFNIISDANEKKALYKNDILKYIFKNYGDNNIILENILLFKAMNYIDNNNDIIFGKIFMNYLRIKNKILQTKVQSNLVKGLINFKYYFKRSISKTYNISAPYEERNYWKILIENQLQNLYLKKLELRAGIANGNLQEIKKSIKNVLINFLVAYKDVLAERKMLYGEKAEYPQIALVFHLQKIKDKHEYEKCWVNFEYDEYRELYFIEHREVYSKQVQALNLIREEYKGVSDYIVGLDAASSENDTEPWVFAPIYEKARDSKRGDLIYKNSSNPNRIKSLGFTFHVGEDFRHIVTGLRRIDEVIDNFKFHAGDRIGHGIALGINIDKWIKNNRVVTLPRIEYMENMLWIWGIYKDGYYDEAFDISYLEQEIMIHAEKIFGSIEGITIYVLWKVYKNKFYEFKPNKELISYNTKENSNNNRLFCRYGNSERSIIWNIETLTHANHCVCYLKKMLEPIQVEVKYDKKSLFKQLQKIVCHKISTKAIVVETNPTSNLAIGEIESIFEHYIHNLNNTGLLNNSEKENSMIVTINSDDPSVFNTNVSNELAYIFYSLEEKGYDREKILQWIDKVRQYGMDSSFISDSNLSISDKITEIENLINELKQ</sequence>
<proteinExistence type="predicted"/>
<dbReference type="PANTHER" id="PTHR11409">
    <property type="entry name" value="ADENOSINE DEAMINASE"/>
    <property type="match status" value="1"/>
</dbReference>
<accession>A0A9Q3Z051</accession>
<dbReference type="SUPFAM" id="SSF51556">
    <property type="entry name" value="Metallo-dependent hydrolases"/>
    <property type="match status" value="1"/>
</dbReference>
<gene>
    <name evidence="1" type="ORF">G8S53_09700</name>
</gene>
<reference evidence="1" key="1">
    <citation type="submission" date="2020-02" db="EMBL/GenBank/DDBJ databases">
        <authorList>
            <person name="Fillo S."/>
            <person name="Giordani F."/>
            <person name="Tonon E."/>
            <person name="Drigo I."/>
            <person name="Anselmo A."/>
            <person name="Fortunato A."/>
            <person name="Bano L."/>
            <person name="Lista F."/>
        </authorList>
    </citation>
    <scope>NUCLEOTIDE SEQUENCE</scope>
    <source>
        <strain evidence="1">IZSVe-TV_9877_3_12</strain>
    </source>
</reference>
<dbReference type="GO" id="GO:0006154">
    <property type="term" value="P:adenosine catabolic process"/>
    <property type="evidence" value="ECO:0007669"/>
    <property type="project" value="TreeGrafter"/>
</dbReference>
<dbReference type="GO" id="GO:0004000">
    <property type="term" value="F:adenosine deaminase activity"/>
    <property type="evidence" value="ECO:0007669"/>
    <property type="project" value="TreeGrafter"/>
</dbReference>
<evidence type="ECO:0008006" key="3">
    <source>
        <dbReference type="Google" id="ProtNLM"/>
    </source>
</evidence>